<dbReference type="Proteomes" id="UP000255467">
    <property type="component" value="Unassembled WGS sequence"/>
</dbReference>
<dbReference type="SUPFAM" id="SSF69118">
    <property type="entry name" value="AhpD-like"/>
    <property type="match status" value="1"/>
</dbReference>
<organism evidence="2 3">
    <name type="scientific">Nocardia otitidiscaviarum</name>
    <dbReference type="NCBI Taxonomy" id="1823"/>
    <lineage>
        <taxon>Bacteria</taxon>
        <taxon>Bacillati</taxon>
        <taxon>Actinomycetota</taxon>
        <taxon>Actinomycetes</taxon>
        <taxon>Mycobacteriales</taxon>
        <taxon>Nocardiaceae</taxon>
        <taxon>Nocardia</taxon>
    </lineage>
</organism>
<feature type="domain" description="Carboxymuconolactone decarboxylase-like" evidence="1">
    <location>
        <begin position="11"/>
        <end position="93"/>
    </location>
</feature>
<proteinExistence type="predicted"/>
<dbReference type="Pfam" id="PF02627">
    <property type="entry name" value="CMD"/>
    <property type="match status" value="1"/>
</dbReference>
<dbReference type="AlphaFoldDB" id="A0A378YS31"/>
<dbReference type="Gene3D" id="1.20.1290.10">
    <property type="entry name" value="AhpD-like"/>
    <property type="match status" value="1"/>
</dbReference>
<gene>
    <name evidence="2" type="ORF">NCTC1934_03668</name>
</gene>
<keyword evidence="3" id="KW-1185">Reference proteome</keyword>
<evidence type="ECO:0000259" key="1">
    <source>
        <dbReference type="Pfam" id="PF02627"/>
    </source>
</evidence>
<evidence type="ECO:0000313" key="2">
    <source>
        <dbReference type="EMBL" id="SUA79189.1"/>
    </source>
</evidence>
<dbReference type="GO" id="GO:0051920">
    <property type="term" value="F:peroxiredoxin activity"/>
    <property type="evidence" value="ECO:0007669"/>
    <property type="project" value="InterPro"/>
</dbReference>
<dbReference type="EMBL" id="UGRY01000002">
    <property type="protein sequence ID" value="SUA79189.1"/>
    <property type="molecule type" value="Genomic_DNA"/>
</dbReference>
<dbReference type="InterPro" id="IPR004675">
    <property type="entry name" value="AhpD_core"/>
</dbReference>
<sequence>MSRLNLPKLAPEVYQAWAAAEMAIQRGPLDPVVRELVKIRVSQINGCLFCIDMHTTQARKEGESEQRIFHLNAWRESTLFTDTEQAALDYAEAATELGPHGVSDEIWAAVEKHFDEGQRGGLVAITAQINLWNRLGVPLRLQPGGY</sequence>
<dbReference type="RefSeq" id="WP_039816115.1">
    <property type="nucleotide sequence ID" value="NZ_JADLRH010000006.1"/>
</dbReference>
<name>A0A378YS31_9NOCA</name>
<dbReference type="InterPro" id="IPR029032">
    <property type="entry name" value="AhpD-like"/>
</dbReference>
<dbReference type="NCBIfam" id="TIGR00778">
    <property type="entry name" value="ahpD_dom"/>
    <property type="match status" value="1"/>
</dbReference>
<dbReference type="PANTHER" id="PTHR34846:SF10">
    <property type="entry name" value="CYTOPLASMIC PROTEIN"/>
    <property type="match status" value="1"/>
</dbReference>
<protein>
    <submittedName>
        <fullName evidence="2">Argininosuccinate synthase</fullName>
    </submittedName>
</protein>
<dbReference type="InterPro" id="IPR003779">
    <property type="entry name" value="CMD-like"/>
</dbReference>
<accession>A0A378YS31</accession>
<dbReference type="STRING" id="1406858.GCA_000710895_03339"/>
<evidence type="ECO:0000313" key="3">
    <source>
        <dbReference type="Proteomes" id="UP000255467"/>
    </source>
</evidence>
<reference evidence="2 3" key="1">
    <citation type="submission" date="2018-06" db="EMBL/GenBank/DDBJ databases">
        <authorList>
            <consortium name="Pathogen Informatics"/>
            <person name="Doyle S."/>
        </authorList>
    </citation>
    <scope>NUCLEOTIDE SEQUENCE [LARGE SCALE GENOMIC DNA]</scope>
    <source>
        <strain evidence="2 3">NCTC1934</strain>
    </source>
</reference>
<dbReference type="PANTHER" id="PTHR34846">
    <property type="entry name" value="4-CARBOXYMUCONOLACTONE DECARBOXYLASE FAMILY PROTEIN (AFU_ORTHOLOGUE AFUA_6G11590)"/>
    <property type="match status" value="1"/>
</dbReference>